<name>A0ABS3NCP9_9GAMM</name>
<gene>
    <name evidence="2" type="ORF">J3U76_01140</name>
</gene>
<dbReference type="InterPro" id="IPR041657">
    <property type="entry name" value="HTH_17"/>
</dbReference>
<protein>
    <submittedName>
        <fullName evidence="2">Helix-turn-helix domain-containing protein</fullName>
    </submittedName>
</protein>
<dbReference type="EMBL" id="JAGDFX010000001">
    <property type="protein sequence ID" value="MBO1518247.1"/>
    <property type="molecule type" value="Genomic_DNA"/>
</dbReference>
<organism evidence="2 3">
    <name type="scientific">Oceanisphaera pacifica</name>
    <dbReference type="NCBI Taxonomy" id="2818389"/>
    <lineage>
        <taxon>Bacteria</taxon>
        <taxon>Pseudomonadati</taxon>
        <taxon>Pseudomonadota</taxon>
        <taxon>Gammaproteobacteria</taxon>
        <taxon>Aeromonadales</taxon>
        <taxon>Aeromonadaceae</taxon>
        <taxon>Oceanisphaera</taxon>
    </lineage>
</organism>
<accession>A0ABS3NCP9</accession>
<dbReference type="SUPFAM" id="SSF46955">
    <property type="entry name" value="Putative DNA-binding domain"/>
    <property type="match status" value="1"/>
</dbReference>
<proteinExistence type="predicted"/>
<dbReference type="RefSeq" id="WP_208003827.1">
    <property type="nucleotide sequence ID" value="NZ_JAGDFX010000001.1"/>
</dbReference>
<dbReference type="InterPro" id="IPR009061">
    <property type="entry name" value="DNA-bd_dom_put_sf"/>
</dbReference>
<keyword evidence="3" id="KW-1185">Reference proteome</keyword>
<comment type="caution">
    <text evidence="2">The sequence shown here is derived from an EMBL/GenBank/DDBJ whole genome shotgun (WGS) entry which is preliminary data.</text>
</comment>
<sequence length="80" mass="8836">MQTTTHHPALNNRLAAELEANPRLTRKEAAAYLGLAHKTLANWASTGRYGLKYHRCGKKAIYLKADLDAWLDGQSGTQSV</sequence>
<evidence type="ECO:0000313" key="2">
    <source>
        <dbReference type="EMBL" id="MBO1518247.1"/>
    </source>
</evidence>
<dbReference type="Proteomes" id="UP000664882">
    <property type="component" value="Unassembled WGS sequence"/>
</dbReference>
<dbReference type="Pfam" id="PF12728">
    <property type="entry name" value="HTH_17"/>
    <property type="match status" value="1"/>
</dbReference>
<reference evidence="2 3" key="1">
    <citation type="submission" date="2021-03" db="EMBL/GenBank/DDBJ databases">
        <title>Oceanisphaera sp. nov., isolated from the intestine.</title>
        <authorList>
            <person name="Zhao L.-H."/>
            <person name="Shi L.-F."/>
        </authorList>
    </citation>
    <scope>NUCLEOTIDE SEQUENCE [LARGE SCALE GENOMIC DNA]</scope>
    <source>
        <strain evidence="2 3">DM8</strain>
    </source>
</reference>
<evidence type="ECO:0000259" key="1">
    <source>
        <dbReference type="Pfam" id="PF12728"/>
    </source>
</evidence>
<evidence type="ECO:0000313" key="3">
    <source>
        <dbReference type="Proteomes" id="UP000664882"/>
    </source>
</evidence>
<feature type="domain" description="Helix-turn-helix" evidence="1">
    <location>
        <begin position="24"/>
        <end position="74"/>
    </location>
</feature>